<evidence type="ECO:0000313" key="3">
    <source>
        <dbReference type="Proteomes" id="UP001630127"/>
    </source>
</evidence>
<evidence type="ECO:0000313" key="2">
    <source>
        <dbReference type="EMBL" id="KAL3502619.1"/>
    </source>
</evidence>
<dbReference type="Proteomes" id="UP001630127">
    <property type="component" value="Unassembled WGS sequence"/>
</dbReference>
<dbReference type="EMBL" id="JBJUIK010000015">
    <property type="protein sequence ID" value="KAL3502619.1"/>
    <property type="molecule type" value="Genomic_DNA"/>
</dbReference>
<keyword evidence="3" id="KW-1185">Reference proteome</keyword>
<protein>
    <submittedName>
        <fullName evidence="2">Uncharacterized protein</fullName>
    </submittedName>
</protein>
<evidence type="ECO:0000256" key="1">
    <source>
        <dbReference type="SAM" id="MobiDB-lite"/>
    </source>
</evidence>
<sequence length="107" mass="12314">MEKEPRGVKDQTTSSSPSKRDKCILASKDLIESLLRRIVCLKIMKIPFVSTPNNFHNEMSIIHLRNLLPDRPFTRSIIKPKVYQTSSDSELNMRSNVMLYLHHSSAC</sequence>
<reference evidence="2 3" key="1">
    <citation type="submission" date="2024-11" db="EMBL/GenBank/DDBJ databases">
        <title>A near-complete genome assembly of Cinchona calisaya.</title>
        <authorList>
            <person name="Lian D.C."/>
            <person name="Zhao X.W."/>
            <person name="Wei L."/>
        </authorList>
    </citation>
    <scope>NUCLEOTIDE SEQUENCE [LARGE SCALE GENOMIC DNA]</scope>
    <source>
        <tissue evidence="2">Nenye</tissue>
    </source>
</reference>
<organism evidence="2 3">
    <name type="scientific">Cinchona calisaya</name>
    <dbReference type="NCBI Taxonomy" id="153742"/>
    <lineage>
        <taxon>Eukaryota</taxon>
        <taxon>Viridiplantae</taxon>
        <taxon>Streptophyta</taxon>
        <taxon>Embryophyta</taxon>
        <taxon>Tracheophyta</taxon>
        <taxon>Spermatophyta</taxon>
        <taxon>Magnoliopsida</taxon>
        <taxon>eudicotyledons</taxon>
        <taxon>Gunneridae</taxon>
        <taxon>Pentapetalae</taxon>
        <taxon>asterids</taxon>
        <taxon>lamiids</taxon>
        <taxon>Gentianales</taxon>
        <taxon>Rubiaceae</taxon>
        <taxon>Cinchonoideae</taxon>
        <taxon>Cinchoneae</taxon>
        <taxon>Cinchona</taxon>
    </lineage>
</organism>
<gene>
    <name evidence="2" type="ORF">ACH5RR_037068</name>
</gene>
<dbReference type="AlphaFoldDB" id="A0ABD2Y531"/>
<name>A0ABD2Y531_9GENT</name>
<feature type="region of interest" description="Disordered" evidence="1">
    <location>
        <begin position="1"/>
        <end position="20"/>
    </location>
</feature>
<comment type="caution">
    <text evidence="2">The sequence shown here is derived from an EMBL/GenBank/DDBJ whole genome shotgun (WGS) entry which is preliminary data.</text>
</comment>
<accession>A0ABD2Y531</accession>
<proteinExistence type="predicted"/>